<keyword evidence="3" id="KW-0238">DNA-binding</keyword>
<dbReference type="PANTHER" id="PTHR10015:SF206">
    <property type="entry name" value="HSF-TYPE DNA-BINDING DOMAIN-CONTAINING PROTEIN"/>
    <property type="match status" value="1"/>
</dbReference>
<dbReference type="AlphaFoldDB" id="A0A485L7V4"/>
<protein>
    <submittedName>
        <fullName evidence="9">Aste57867_16975 protein</fullName>
    </submittedName>
</protein>
<dbReference type="OrthoDB" id="60033at2759"/>
<dbReference type="GO" id="GO:0043565">
    <property type="term" value="F:sequence-specific DNA binding"/>
    <property type="evidence" value="ECO:0007669"/>
    <property type="project" value="InterPro"/>
</dbReference>
<evidence type="ECO:0000256" key="6">
    <source>
        <dbReference type="RuleBase" id="RU004020"/>
    </source>
</evidence>
<dbReference type="GO" id="GO:0003700">
    <property type="term" value="F:DNA-binding transcription factor activity"/>
    <property type="evidence" value="ECO:0007669"/>
    <property type="project" value="InterPro"/>
</dbReference>
<reference evidence="9 10" key="1">
    <citation type="submission" date="2019-03" db="EMBL/GenBank/DDBJ databases">
        <authorList>
            <person name="Gaulin E."/>
            <person name="Dumas B."/>
        </authorList>
    </citation>
    <scope>NUCLEOTIDE SEQUENCE [LARGE SCALE GENOMIC DNA]</scope>
    <source>
        <strain evidence="9">CBS 568.67</strain>
    </source>
</reference>
<dbReference type="FunFam" id="1.10.10.10:FF:000027">
    <property type="entry name" value="Heat shock transcription factor 1"/>
    <property type="match status" value="1"/>
</dbReference>
<evidence type="ECO:0000313" key="10">
    <source>
        <dbReference type="Proteomes" id="UP000332933"/>
    </source>
</evidence>
<accession>A0A485L7V4</accession>
<dbReference type="Pfam" id="PF00447">
    <property type="entry name" value="HSF_DNA-bind"/>
    <property type="match status" value="1"/>
</dbReference>
<dbReference type="GO" id="GO:0005634">
    <property type="term" value="C:nucleus"/>
    <property type="evidence" value="ECO:0007669"/>
    <property type="project" value="UniProtKB-SubCell"/>
</dbReference>
<comment type="subcellular location">
    <subcellularLocation>
        <location evidence="1">Nucleus</location>
    </subcellularLocation>
</comment>
<dbReference type="Gene3D" id="1.10.10.10">
    <property type="entry name" value="Winged helix-like DNA-binding domain superfamily/Winged helix DNA-binding domain"/>
    <property type="match status" value="1"/>
</dbReference>
<reference evidence="8" key="2">
    <citation type="submission" date="2019-06" db="EMBL/GenBank/DDBJ databases">
        <title>Genomics analysis of Aphanomyces spp. identifies a new class of oomycete effector associated with host adaptation.</title>
        <authorList>
            <person name="Gaulin E."/>
        </authorList>
    </citation>
    <scope>NUCLEOTIDE SEQUENCE</scope>
    <source>
        <strain evidence="8">CBS 578.67</strain>
    </source>
</reference>
<dbReference type="InterPro" id="IPR036388">
    <property type="entry name" value="WH-like_DNA-bd_sf"/>
</dbReference>
<keyword evidence="5" id="KW-0539">Nucleus</keyword>
<dbReference type="SMART" id="SM00415">
    <property type="entry name" value="HSF"/>
    <property type="match status" value="1"/>
</dbReference>
<keyword evidence="4" id="KW-0804">Transcription</keyword>
<gene>
    <name evidence="9" type="primary">Aste57867_16975</name>
    <name evidence="8" type="ORF">As57867_016917</name>
    <name evidence="9" type="ORF">ASTE57867_16975</name>
</gene>
<evidence type="ECO:0000256" key="4">
    <source>
        <dbReference type="ARBA" id="ARBA00023163"/>
    </source>
</evidence>
<dbReference type="PANTHER" id="PTHR10015">
    <property type="entry name" value="HEAT SHOCK TRANSCRIPTION FACTOR"/>
    <property type="match status" value="1"/>
</dbReference>
<keyword evidence="10" id="KW-1185">Reference proteome</keyword>
<dbReference type="PRINTS" id="PR00056">
    <property type="entry name" value="HSFDOMAIN"/>
</dbReference>
<feature type="domain" description="HSF-type DNA-binding" evidence="7">
    <location>
        <begin position="13"/>
        <end position="114"/>
    </location>
</feature>
<evidence type="ECO:0000313" key="9">
    <source>
        <dbReference type="EMBL" id="VFT93737.1"/>
    </source>
</evidence>
<sequence length="177" mass="19953">MLPYSPDYVMPISSAIFVKKLDTMVQATPPHMGGWCLGGAAFSINAPTDFANELLPKYFKHGNLSSLVRQLNMYGFKKQRHEELHVTGNDPVVTYSHPFFQQHKPQWLARIRRKTAPPTPFQNSGSNVIAIRNQVSDIKRNLGTLSDQVHQLTSLVAKSLDDSQPSKLEKGMLWRAH</sequence>
<dbReference type="EMBL" id="VJMH01006008">
    <property type="protein sequence ID" value="KAF0691874.1"/>
    <property type="molecule type" value="Genomic_DNA"/>
</dbReference>
<dbReference type="SUPFAM" id="SSF46785">
    <property type="entry name" value="Winged helix' DNA-binding domain"/>
    <property type="match status" value="1"/>
</dbReference>
<comment type="similarity">
    <text evidence="6">Belongs to the HSF family.</text>
</comment>
<dbReference type="EMBL" id="CAADRA010006029">
    <property type="protein sequence ID" value="VFT93737.1"/>
    <property type="molecule type" value="Genomic_DNA"/>
</dbReference>
<evidence type="ECO:0000256" key="5">
    <source>
        <dbReference type="ARBA" id="ARBA00023242"/>
    </source>
</evidence>
<keyword evidence="2" id="KW-0805">Transcription regulation</keyword>
<evidence type="ECO:0000256" key="2">
    <source>
        <dbReference type="ARBA" id="ARBA00023015"/>
    </source>
</evidence>
<dbReference type="InterPro" id="IPR036390">
    <property type="entry name" value="WH_DNA-bd_sf"/>
</dbReference>
<evidence type="ECO:0000256" key="1">
    <source>
        <dbReference type="ARBA" id="ARBA00004123"/>
    </source>
</evidence>
<evidence type="ECO:0000256" key="3">
    <source>
        <dbReference type="ARBA" id="ARBA00023125"/>
    </source>
</evidence>
<dbReference type="Proteomes" id="UP000332933">
    <property type="component" value="Unassembled WGS sequence"/>
</dbReference>
<evidence type="ECO:0000313" key="8">
    <source>
        <dbReference type="EMBL" id="KAF0691874.1"/>
    </source>
</evidence>
<name>A0A485L7V4_9STRA</name>
<organism evidence="9 10">
    <name type="scientific">Aphanomyces stellatus</name>
    <dbReference type="NCBI Taxonomy" id="120398"/>
    <lineage>
        <taxon>Eukaryota</taxon>
        <taxon>Sar</taxon>
        <taxon>Stramenopiles</taxon>
        <taxon>Oomycota</taxon>
        <taxon>Saprolegniomycetes</taxon>
        <taxon>Saprolegniales</taxon>
        <taxon>Verrucalvaceae</taxon>
        <taxon>Aphanomyces</taxon>
    </lineage>
</organism>
<proteinExistence type="inferred from homology"/>
<dbReference type="InterPro" id="IPR000232">
    <property type="entry name" value="HSF_DNA-bd"/>
</dbReference>
<evidence type="ECO:0000259" key="7">
    <source>
        <dbReference type="SMART" id="SM00415"/>
    </source>
</evidence>